<proteinExistence type="predicted"/>
<accession>A0A7W6J3T5</accession>
<reference evidence="2 3" key="1">
    <citation type="submission" date="2020-08" db="EMBL/GenBank/DDBJ databases">
        <title>Genomic Encyclopedia of Type Strains, Phase IV (KMG-IV): sequencing the most valuable type-strain genomes for metagenomic binning, comparative biology and taxonomic classification.</title>
        <authorList>
            <person name="Goeker M."/>
        </authorList>
    </citation>
    <scope>NUCLEOTIDE SEQUENCE [LARGE SCALE GENOMIC DNA]</scope>
    <source>
        <strain evidence="2 3">DSM 29853</strain>
    </source>
</reference>
<feature type="transmembrane region" description="Helical" evidence="1">
    <location>
        <begin position="82"/>
        <end position="100"/>
    </location>
</feature>
<keyword evidence="1" id="KW-0472">Membrane</keyword>
<sequence length="191" mass="20178">MARFSPSLFPLAAGFLAAVSLGMLAVMGLRIEPAFHALTGLSIPDLRLGGYEAADVKALIAALAQSPEAAAMLRGMHLGADLAFPLAYGLLCLMLLARFAPGATVFHKPVAGIRLVAMLAMPVLYMAADYVENIASLMLFPPALPAPERLALLTDLLPLATRAKAMLFFISLILVLRFTLFREAGKTNAGA</sequence>
<evidence type="ECO:0000313" key="3">
    <source>
        <dbReference type="Proteomes" id="UP000528286"/>
    </source>
</evidence>
<dbReference type="AlphaFoldDB" id="A0A7W6J3T5"/>
<protein>
    <submittedName>
        <fullName evidence="2">Uncharacterized protein</fullName>
    </submittedName>
</protein>
<organism evidence="2 3">
    <name type="scientific">Gellertiella hungarica</name>
    <dbReference type="NCBI Taxonomy" id="1572859"/>
    <lineage>
        <taxon>Bacteria</taxon>
        <taxon>Pseudomonadati</taxon>
        <taxon>Pseudomonadota</taxon>
        <taxon>Alphaproteobacteria</taxon>
        <taxon>Hyphomicrobiales</taxon>
        <taxon>Rhizobiaceae</taxon>
        <taxon>Gellertiella</taxon>
    </lineage>
</organism>
<keyword evidence="3" id="KW-1185">Reference proteome</keyword>
<evidence type="ECO:0000256" key="1">
    <source>
        <dbReference type="SAM" id="Phobius"/>
    </source>
</evidence>
<feature type="transmembrane region" description="Helical" evidence="1">
    <location>
        <begin position="151"/>
        <end position="176"/>
    </location>
</feature>
<keyword evidence="1" id="KW-1133">Transmembrane helix</keyword>
<dbReference type="Proteomes" id="UP000528286">
    <property type="component" value="Unassembled WGS sequence"/>
</dbReference>
<gene>
    <name evidence="2" type="ORF">GGR23_001437</name>
</gene>
<comment type="caution">
    <text evidence="2">The sequence shown here is derived from an EMBL/GenBank/DDBJ whole genome shotgun (WGS) entry which is preliminary data.</text>
</comment>
<evidence type="ECO:0000313" key="2">
    <source>
        <dbReference type="EMBL" id="MBB4064260.1"/>
    </source>
</evidence>
<name>A0A7W6J3T5_9HYPH</name>
<dbReference type="EMBL" id="JACIEZ010000002">
    <property type="protein sequence ID" value="MBB4064260.1"/>
    <property type="molecule type" value="Genomic_DNA"/>
</dbReference>
<keyword evidence="1" id="KW-0812">Transmembrane</keyword>
<dbReference type="RefSeq" id="WP_183365496.1">
    <property type="nucleotide sequence ID" value="NZ_JACIEZ010000002.1"/>
</dbReference>
<feature type="transmembrane region" description="Helical" evidence="1">
    <location>
        <begin position="112"/>
        <end position="131"/>
    </location>
</feature>